<dbReference type="Proteomes" id="UP000033533">
    <property type="component" value="Unassembled WGS sequence"/>
</dbReference>
<evidence type="ECO:0008006" key="4">
    <source>
        <dbReference type="Google" id="ProtNLM"/>
    </source>
</evidence>
<dbReference type="EMBL" id="JXBY01000028">
    <property type="protein sequence ID" value="KJY54236.1"/>
    <property type="molecule type" value="Genomic_DNA"/>
</dbReference>
<reference evidence="2 3" key="1">
    <citation type="submission" date="2014-12" db="EMBL/GenBank/DDBJ databases">
        <title>Comparative genomics of the lactic acid bacteria isolated from the honey bee gut.</title>
        <authorList>
            <person name="Ellegaard K.M."/>
            <person name="Tamarit D."/>
            <person name="Javelind E."/>
            <person name="Olofsson T."/>
            <person name="Andersson S.G."/>
            <person name="Vasquez A."/>
        </authorList>
    </citation>
    <scope>NUCLEOTIDE SEQUENCE [LARGE SCALE GENOMIC DNA]</scope>
    <source>
        <strain evidence="2 3">Biut2</strain>
    </source>
</reference>
<proteinExistence type="predicted"/>
<feature type="signal peptide" evidence="1">
    <location>
        <begin position="1"/>
        <end position="20"/>
    </location>
</feature>
<dbReference type="OrthoDB" id="2324668at2"/>
<sequence length="227" mass="25039">MKFKYIVGLSVAAATFATVATPLAVTSVKAEATSDSVSNNYVPVKAADVSDTNTLVNNQDVSDKTWSNKLAKAGYVFKLAKNVATADGGLYQRKNGLLKKYSLRYAKKIFAKNMLFKIDRVESEKNGSLVHIVSQNGKYKFWTNFLTGTYNVNGLRKSLKPLIKTEAEIITNTPKEKIAKKLVTAEKLADKLKGLDKKLAQESITQLKQWTNNEVYANIPVLLIGSL</sequence>
<protein>
    <recommendedName>
        <fullName evidence="4">Surface layer protein A domain-containing protein</fullName>
    </recommendedName>
</protein>
<feature type="chain" id="PRO_5038947773" description="Surface layer protein A domain-containing protein" evidence="1">
    <location>
        <begin position="21"/>
        <end position="227"/>
    </location>
</feature>
<keyword evidence="1" id="KW-0732">Signal</keyword>
<dbReference type="HOGENOM" id="CLU_1293028_0_0_9"/>
<evidence type="ECO:0000313" key="2">
    <source>
        <dbReference type="EMBL" id="KJY54236.1"/>
    </source>
</evidence>
<comment type="caution">
    <text evidence="2">The sequence shown here is derived from an EMBL/GenBank/DDBJ whole genome shotgun (WGS) entry which is preliminary data.</text>
</comment>
<dbReference type="AlphaFoldDB" id="A0A0F4L9H2"/>
<accession>A0A0F4L9H2</accession>
<dbReference type="RefSeq" id="WP_045928709.1">
    <property type="nucleotide sequence ID" value="NZ_JBHSZS010000008.1"/>
</dbReference>
<name>A0A0F4L9H2_9LACO</name>
<gene>
    <name evidence="2" type="ORF">JF76_17470</name>
</gene>
<evidence type="ECO:0000256" key="1">
    <source>
        <dbReference type="SAM" id="SignalP"/>
    </source>
</evidence>
<evidence type="ECO:0000313" key="3">
    <source>
        <dbReference type="Proteomes" id="UP000033533"/>
    </source>
</evidence>
<dbReference type="PATRIC" id="fig|1218493.3.peg.1832"/>
<organism evidence="2 3">
    <name type="scientific">Lactobacillus kullabergensis</name>
    <dbReference type="NCBI Taxonomy" id="1218493"/>
    <lineage>
        <taxon>Bacteria</taxon>
        <taxon>Bacillati</taxon>
        <taxon>Bacillota</taxon>
        <taxon>Bacilli</taxon>
        <taxon>Lactobacillales</taxon>
        <taxon>Lactobacillaceae</taxon>
        <taxon>Lactobacillus</taxon>
    </lineage>
</organism>